<evidence type="ECO:0000313" key="2">
    <source>
        <dbReference type="Proteomes" id="UP000887013"/>
    </source>
</evidence>
<comment type="caution">
    <text evidence="1">The sequence shown here is derived from an EMBL/GenBank/DDBJ whole genome shotgun (WGS) entry which is preliminary data.</text>
</comment>
<keyword evidence="2" id="KW-1185">Reference proteome</keyword>
<proteinExistence type="predicted"/>
<accession>A0A8X6Q7R3</accession>
<dbReference type="Proteomes" id="UP000887013">
    <property type="component" value="Unassembled WGS sequence"/>
</dbReference>
<dbReference type="EMBL" id="BMAW01027065">
    <property type="protein sequence ID" value="GFU00125.1"/>
    <property type="molecule type" value="Genomic_DNA"/>
</dbReference>
<dbReference type="AlphaFoldDB" id="A0A8X6Q7R3"/>
<name>A0A8X6Q7R3_NEPPI</name>
<sequence>MHAGRGRWHCKCMTVLCIHAENIFTHRRSSSWLKYNTNAELSDMSLKYEAQSTSTESHSLCRRIYRCCSFTSIYQQLPEIGSFYREAKSHERTAWSTDIEEMVLCA</sequence>
<evidence type="ECO:0000313" key="1">
    <source>
        <dbReference type="EMBL" id="GFU00125.1"/>
    </source>
</evidence>
<protein>
    <submittedName>
        <fullName evidence="1">Uncharacterized protein</fullName>
    </submittedName>
</protein>
<reference evidence="1" key="1">
    <citation type="submission" date="2020-08" db="EMBL/GenBank/DDBJ databases">
        <title>Multicomponent nature underlies the extraordinary mechanical properties of spider dragline silk.</title>
        <authorList>
            <person name="Kono N."/>
            <person name="Nakamura H."/>
            <person name="Mori M."/>
            <person name="Yoshida Y."/>
            <person name="Ohtoshi R."/>
            <person name="Malay A.D."/>
            <person name="Moran D.A.P."/>
            <person name="Tomita M."/>
            <person name="Numata K."/>
            <person name="Arakawa K."/>
        </authorList>
    </citation>
    <scope>NUCLEOTIDE SEQUENCE</scope>
</reference>
<organism evidence="1 2">
    <name type="scientific">Nephila pilipes</name>
    <name type="common">Giant wood spider</name>
    <name type="synonym">Nephila maculata</name>
    <dbReference type="NCBI Taxonomy" id="299642"/>
    <lineage>
        <taxon>Eukaryota</taxon>
        <taxon>Metazoa</taxon>
        <taxon>Ecdysozoa</taxon>
        <taxon>Arthropoda</taxon>
        <taxon>Chelicerata</taxon>
        <taxon>Arachnida</taxon>
        <taxon>Araneae</taxon>
        <taxon>Araneomorphae</taxon>
        <taxon>Entelegynae</taxon>
        <taxon>Araneoidea</taxon>
        <taxon>Nephilidae</taxon>
        <taxon>Nephila</taxon>
    </lineage>
</organism>
<gene>
    <name evidence="1" type="ORF">NPIL_112951</name>
</gene>